<keyword evidence="4" id="KW-1185">Reference proteome</keyword>
<dbReference type="Gene3D" id="3.30.230.10">
    <property type="match status" value="1"/>
</dbReference>
<protein>
    <submittedName>
        <fullName evidence="3">GHMP kinase</fullName>
    </submittedName>
</protein>
<keyword evidence="1 3" id="KW-0418">Kinase</keyword>
<dbReference type="InterPro" id="IPR012363">
    <property type="entry name" value="PduX"/>
</dbReference>
<gene>
    <name evidence="3" type="ORF">P6N53_03830</name>
</gene>
<evidence type="ECO:0000256" key="1">
    <source>
        <dbReference type="ARBA" id="ARBA00022777"/>
    </source>
</evidence>
<dbReference type="Proteomes" id="UP001172911">
    <property type="component" value="Unassembled WGS sequence"/>
</dbReference>
<dbReference type="AlphaFoldDB" id="A0AAW7Z9L1"/>
<dbReference type="GO" id="GO:0005524">
    <property type="term" value="F:ATP binding"/>
    <property type="evidence" value="ECO:0007669"/>
    <property type="project" value="InterPro"/>
</dbReference>
<dbReference type="RefSeq" id="WP_304541315.1">
    <property type="nucleotide sequence ID" value="NZ_JARPTC010000004.1"/>
</dbReference>
<reference evidence="3" key="1">
    <citation type="journal article" date="2023" name="J. Hazard. Mater.">
        <title>Anaerobic biodegradation of pyrene and benzo[a]pyrene by a new sulfate-reducing Desulforamulus aquiferis strain DSA.</title>
        <authorList>
            <person name="Zhang Z."/>
            <person name="Sun J."/>
            <person name="Gong X."/>
            <person name="Wang C."/>
            <person name="Wang H."/>
        </authorList>
    </citation>
    <scope>NUCLEOTIDE SEQUENCE</scope>
    <source>
        <strain evidence="3">DSA</strain>
    </source>
</reference>
<keyword evidence="1 3" id="KW-0808">Transferase</keyword>
<organism evidence="3 4">
    <name type="scientific">Desulforamulus aquiferis</name>
    <dbReference type="NCBI Taxonomy" id="1397668"/>
    <lineage>
        <taxon>Bacteria</taxon>
        <taxon>Bacillati</taxon>
        <taxon>Bacillota</taxon>
        <taxon>Clostridia</taxon>
        <taxon>Eubacteriales</taxon>
        <taxon>Peptococcaceae</taxon>
        <taxon>Desulforamulus</taxon>
    </lineage>
</organism>
<name>A0AAW7Z9L1_9FIRM</name>
<dbReference type="EMBL" id="JARPTC010000004">
    <property type="protein sequence ID" value="MDO7786347.1"/>
    <property type="molecule type" value="Genomic_DNA"/>
</dbReference>
<feature type="domain" description="GHMP kinase N-terminal" evidence="2">
    <location>
        <begin position="81"/>
        <end position="140"/>
    </location>
</feature>
<dbReference type="InterPro" id="IPR020568">
    <property type="entry name" value="Ribosomal_Su5_D2-typ_SF"/>
</dbReference>
<dbReference type="PIRSF" id="PIRSF033887">
    <property type="entry name" value="PduX"/>
    <property type="match status" value="1"/>
</dbReference>
<sequence length="303" mass="32851">MDFINCANGTAISKDVIQFKQGFAAAPGTCGELVQGVIRGEPFLVSCPVDLWSEVTVELSSEGDSVAHLDKSCRALQHSLAYLGVRANCVSMTRKSPLPEGKGMASSTADIAATCLATARACGRELPPEVIAGIAARVEPSDGQMFPGIMMINHLTGEPKRYLGQAPPLEMVIADPGGSIDSVLFNCRRDLASKNFQKEPMVRQALELVTRGLLTGDWEMLGRGTSISAQANQVLLPKQHLSLWRQWASEFRALGVIVAHSGTIMGMLMRPDGLEPREVALYIQRKKPDWKVWHTTLINGGLR</sequence>
<reference evidence="3" key="2">
    <citation type="submission" date="2023-03" db="EMBL/GenBank/DDBJ databases">
        <authorList>
            <person name="Zhang Z."/>
        </authorList>
    </citation>
    <scope>NUCLEOTIDE SEQUENCE</scope>
    <source>
        <strain evidence="3">DSA</strain>
    </source>
</reference>
<proteinExistence type="predicted"/>
<evidence type="ECO:0000313" key="4">
    <source>
        <dbReference type="Proteomes" id="UP001172911"/>
    </source>
</evidence>
<accession>A0AAW7Z9L1</accession>
<dbReference type="InterPro" id="IPR014721">
    <property type="entry name" value="Ribsml_uS5_D2-typ_fold_subgr"/>
</dbReference>
<comment type="caution">
    <text evidence="3">The sequence shown here is derived from an EMBL/GenBank/DDBJ whole genome shotgun (WGS) entry which is preliminary data.</text>
</comment>
<dbReference type="SUPFAM" id="SSF54211">
    <property type="entry name" value="Ribosomal protein S5 domain 2-like"/>
    <property type="match status" value="1"/>
</dbReference>
<evidence type="ECO:0000259" key="2">
    <source>
        <dbReference type="Pfam" id="PF00288"/>
    </source>
</evidence>
<dbReference type="GO" id="GO:0016301">
    <property type="term" value="F:kinase activity"/>
    <property type="evidence" value="ECO:0007669"/>
    <property type="project" value="UniProtKB-KW"/>
</dbReference>
<dbReference type="InterPro" id="IPR006204">
    <property type="entry name" value="GHMP_kinase_N_dom"/>
</dbReference>
<evidence type="ECO:0000313" key="3">
    <source>
        <dbReference type="EMBL" id="MDO7786347.1"/>
    </source>
</evidence>
<dbReference type="Pfam" id="PF00288">
    <property type="entry name" value="GHMP_kinases_N"/>
    <property type="match status" value="1"/>
</dbReference>